<keyword evidence="1" id="KW-1133">Transmembrane helix</keyword>
<keyword evidence="1" id="KW-0812">Transmembrane</keyword>
<name>A0A1I1LKH2_RUMAL</name>
<feature type="transmembrane region" description="Helical" evidence="1">
    <location>
        <begin position="12"/>
        <end position="29"/>
    </location>
</feature>
<proteinExistence type="predicted"/>
<organism evidence="2 3">
    <name type="scientific">Ruminococcus albus</name>
    <dbReference type="NCBI Taxonomy" id="1264"/>
    <lineage>
        <taxon>Bacteria</taxon>
        <taxon>Bacillati</taxon>
        <taxon>Bacillota</taxon>
        <taxon>Clostridia</taxon>
        <taxon>Eubacteriales</taxon>
        <taxon>Oscillospiraceae</taxon>
        <taxon>Ruminococcus</taxon>
    </lineage>
</organism>
<feature type="transmembrane region" description="Helical" evidence="1">
    <location>
        <begin position="66"/>
        <end position="86"/>
    </location>
</feature>
<dbReference type="OrthoDB" id="9840958at2"/>
<keyword evidence="1" id="KW-0472">Membrane</keyword>
<feature type="transmembrane region" description="Helical" evidence="1">
    <location>
        <begin position="112"/>
        <end position="130"/>
    </location>
</feature>
<gene>
    <name evidence="2" type="ORF">SAMN02910406_02285</name>
</gene>
<accession>A0A1I1LKH2</accession>
<evidence type="ECO:0000313" key="2">
    <source>
        <dbReference type="EMBL" id="SFC73697.1"/>
    </source>
</evidence>
<feature type="transmembrane region" description="Helical" evidence="1">
    <location>
        <begin position="35"/>
        <end position="54"/>
    </location>
</feature>
<sequence>MDRREEYKIEFVRSFVRLVVLVLLTATIIRGDSSMPIWLGVRAAVLIEYISFSLKDGIKELVKNFLAHIFTGAVLAIGWYGAYVLFELKNRFFWENGTVLHVTVPECIKQCAIISAIGLTICAVMYTLSGKRKTDFDMERV</sequence>
<evidence type="ECO:0000313" key="3">
    <source>
        <dbReference type="Proteomes" id="UP000182192"/>
    </source>
</evidence>
<dbReference type="RefSeq" id="WP_074961913.1">
    <property type="nucleotide sequence ID" value="NZ_FOKQ01000019.1"/>
</dbReference>
<reference evidence="2 3" key="1">
    <citation type="submission" date="2016-10" db="EMBL/GenBank/DDBJ databases">
        <authorList>
            <person name="de Groot N.N."/>
        </authorList>
    </citation>
    <scope>NUCLEOTIDE SEQUENCE [LARGE SCALE GENOMIC DNA]</scope>
    <source>
        <strain evidence="2 3">AR67</strain>
    </source>
</reference>
<protein>
    <submittedName>
        <fullName evidence="2">Uncharacterized protein</fullName>
    </submittedName>
</protein>
<dbReference type="Proteomes" id="UP000182192">
    <property type="component" value="Unassembled WGS sequence"/>
</dbReference>
<dbReference type="EMBL" id="FOKQ01000019">
    <property type="protein sequence ID" value="SFC73697.1"/>
    <property type="molecule type" value="Genomic_DNA"/>
</dbReference>
<dbReference type="AlphaFoldDB" id="A0A1I1LKH2"/>
<evidence type="ECO:0000256" key="1">
    <source>
        <dbReference type="SAM" id="Phobius"/>
    </source>
</evidence>